<dbReference type="SUPFAM" id="SSF103647">
    <property type="entry name" value="TSP type-3 repeat"/>
    <property type="match status" value="1"/>
</dbReference>
<evidence type="ECO:0000256" key="4">
    <source>
        <dbReference type="PROSITE-ProRule" id="PRU00473"/>
    </source>
</evidence>
<comment type="caution">
    <text evidence="7">The sequence shown here is derived from an EMBL/GenBank/DDBJ whole genome shotgun (WGS) entry which is preliminary data.</text>
</comment>
<name>E3BNP2_9VIBR</name>
<dbReference type="PROSITE" id="PS00018">
    <property type="entry name" value="EF_HAND_1"/>
    <property type="match status" value="1"/>
</dbReference>
<dbReference type="AlphaFoldDB" id="E3BNP2"/>
<keyword evidence="3" id="KW-0998">Cell outer membrane</keyword>
<dbReference type="RefSeq" id="WP_009602627.1">
    <property type="nucleotide sequence ID" value="NZ_AEIU01000096.1"/>
</dbReference>
<dbReference type="CDD" id="cd07185">
    <property type="entry name" value="OmpA_C-like"/>
    <property type="match status" value="1"/>
</dbReference>
<dbReference type="OrthoDB" id="9805832at2"/>
<protein>
    <submittedName>
        <fullName evidence="7">Putative outer membrane protein</fullName>
    </submittedName>
</protein>
<dbReference type="PANTHER" id="PTHR30329:SF21">
    <property type="entry name" value="LIPOPROTEIN YIAD-RELATED"/>
    <property type="match status" value="1"/>
</dbReference>
<keyword evidence="8" id="KW-1185">Reference proteome</keyword>
<dbReference type="SUPFAM" id="SSF103088">
    <property type="entry name" value="OmpA-like"/>
    <property type="match status" value="1"/>
</dbReference>
<dbReference type="EMBL" id="AEIU01000096">
    <property type="protein sequence ID" value="EFP95286.1"/>
    <property type="molecule type" value="Genomic_DNA"/>
</dbReference>
<reference evidence="7 8" key="1">
    <citation type="journal article" date="2012" name="Int. J. Syst. Evol. Microbiol.">
        <title>Vibrio caribbeanicus sp. nov., isolated from the marine sponge Scleritoderma cyanea.</title>
        <authorList>
            <person name="Hoffmann M."/>
            <person name="Monday S.R."/>
            <person name="Allard M.W."/>
            <person name="Strain E.A."/>
            <person name="Whittaker P."/>
            <person name="Naum M."/>
            <person name="McCarthy P.J."/>
            <person name="Lopez J.V."/>
            <person name="Fischer M."/>
            <person name="Brown E.W."/>
        </authorList>
    </citation>
    <scope>NUCLEOTIDE SEQUENCE [LARGE SCALE GENOMIC DNA]</scope>
    <source>
        <strain evidence="7 8">ATCC BAA-2122</strain>
    </source>
</reference>
<dbReference type="PANTHER" id="PTHR30329">
    <property type="entry name" value="STATOR ELEMENT OF FLAGELLAR MOTOR COMPLEX"/>
    <property type="match status" value="1"/>
</dbReference>
<keyword evidence="5" id="KW-0732">Signal</keyword>
<evidence type="ECO:0000256" key="2">
    <source>
        <dbReference type="ARBA" id="ARBA00023136"/>
    </source>
</evidence>
<dbReference type="STRING" id="796620.VIBC2010_14664"/>
<comment type="subcellular location">
    <subcellularLocation>
        <location evidence="1">Cell outer membrane</location>
    </subcellularLocation>
</comment>
<dbReference type="PROSITE" id="PS51257">
    <property type="entry name" value="PROKAR_LIPOPROTEIN"/>
    <property type="match status" value="1"/>
</dbReference>
<dbReference type="InterPro" id="IPR006665">
    <property type="entry name" value="OmpA-like"/>
</dbReference>
<dbReference type="GO" id="GO:0005509">
    <property type="term" value="F:calcium ion binding"/>
    <property type="evidence" value="ECO:0007669"/>
    <property type="project" value="InterPro"/>
</dbReference>
<keyword evidence="2 4" id="KW-0472">Membrane</keyword>
<dbReference type="InterPro" id="IPR006664">
    <property type="entry name" value="OMP_bac"/>
</dbReference>
<feature type="domain" description="OmpA-like" evidence="6">
    <location>
        <begin position="70"/>
        <end position="183"/>
    </location>
</feature>
<proteinExistence type="predicted"/>
<gene>
    <name evidence="7" type="ORF">VIBC2010_14664</name>
</gene>
<evidence type="ECO:0000259" key="6">
    <source>
        <dbReference type="PROSITE" id="PS51123"/>
    </source>
</evidence>
<dbReference type="Proteomes" id="UP000002943">
    <property type="component" value="Unassembled WGS sequence"/>
</dbReference>
<dbReference type="Pfam" id="PF00691">
    <property type="entry name" value="OmpA"/>
    <property type="match status" value="1"/>
</dbReference>
<sequence>MNYRLSLIIAVFFLAACSSNEQADYTSKSLSQYKDMALADDDKDGVINARDLCQQTEQGTSIDNDGCGKYTREKGSHNLHILFENDSSEVSPIYLSQIRSMADFLDKYPDTSVELQGFANHLGSHSHNLELSKQRASNVKKVLVRYGVDFERISIVGFGDAKTSHSQNSAQDRKVIATVIGSKESLDKEWTIFSKLEY</sequence>
<accession>E3BNP2</accession>
<dbReference type="eggNOG" id="COG2885">
    <property type="taxonomic scope" value="Bacteria"/>
</dbReference>
<evidence type="ECO:0000313" key="8">
    <source>
        <dbReference type="Proteomes" id="UP000002943"/>
    </source>
</evidence>
<evidence type="ECO:0000256" key="1">
    <source>
        <dbReference type="ARBA" id="ARBA00004442"/>
    </source>
</evidence>
<dbReference type="Gene3D" id="3.30.1330.60">
    <property type="entry name" value="OmpA-like domain"/>
    <property type="match status" value="1"/>
</dbReference>
<dbReference type="InterPro" id="IPR036737">
    <property type="entry name" value="OmpA-like_sf"/>
</dbReference>
<dbReference type="InterPro" id="IPR028974">
    <property type="entry name" value="TSP_type-3_rpt"/>
</dbReference>
<feature type="signal peptide" evidence="5">
    <location>
        <begin position="1"/>
        <end position="23"/>
    </location>
</feature>
<evidence type="ECO:0000313" key="7">
    <source>
        <dbReference type="EMBL" id="EFP95286.1"/>
    </source>
</evidence>
<evidence type="ECO:0000256" key="3">
    <source>
        <dbReference type="ARBA" id="ARBA00023237"/>
    </source>
</evidence>
<organism evidence="7 8">
    <name type="scientific">Vibrio caribbeanicus ATCC BAA-2122</name>
    <dbReference type="NCBI Taxonomy" id="796620"/>
    <lineage>
        <taxon>Bacteria</taxon>
        <taxon>Pseudomonadati</taxon>
        <taxon>Pseudomonadota</taxon>
        <taxon>Gammaproteobacteria</taxon>
        <taxon>Vibrionales</taxon>
        <taxon>Vibrionaceae</taxon>
        <taxon>Vibrio</taxon>
    </lineage>
</organism>
<dbReference type="InterPro" id="IPR018247">
    <property type="entry name" value="EF_Hand_1_Ca_BS"/>
</dbReference>
<feature type="chain" id="PRO_5003167237" evidence="5">
    <location>
        <begin position="24"/>
        <end position="198"/>
    </location>
</feature>
<dbReference type="GO" id="GO:0009279">
    <property type="term" value="C:cell outer membrane"/>
    <property type="evidence" value="ECO:0007669"/>
    <property type="project" value="UniProtKB-SubCell"/>
</dbReference>
<dbReference type="InterPro" id="IPR050330">
    <property type="entry name" value="Bact_OuterMem_StrucFunc"/>
</dbReference>
<dbReference type="PRINTS" id="PR01021">
    <property type="entry name" value="OMPADOMAIN"/>
</dbReference>
<evidence type="ECO:0000256" key="5">
    <source>
        <dbReference type="SAM" id="SignalP"/>
    </source>
</evidence>
<dbReference type="PROSITE" id="PS51123">
    <property type="entry name" value="OMPA_2"/>
    <property type="match status" value="1"/>
</dbReference>